<evidence type="ECO:0000313" key="1">
    <source>
        <dbReference type="EMBL" id="MBB5898014.1"/>
    </source>
</evidence>
<dbReference type="InterPro" id="IPR011990">
    <property type="entry name" value="TPR-like_helical_dom_sf"/>
</dbReference>
<dbReference type="Gene3D" id="1.25.40.10">
    <property type="entry name" value="Tetratricopeptide repeat domain"/>
    <property type="match status" value="1"/>
</dbReference>
<dbReference type="SUPFAM" id="SSF52266">
    <property type="entry name" value="SGNH hydrolase"/>
    <property type="match status" value="1"/>
</dbReference>
<proteinExistence type="predicted"/>
<dbReference type="Gene3D" id="3.40.50.1110">
    <property type="entry name" value="SGNH hydrolase"/>
    <property type="match status" value="1"/>
</dbReference>
<name>A0A7W9NMM9_9PSEU</name>
<comment type="caution">
    <text evidence="1">The sequence shown here is derived from an EMBL/GenBank/DDBJ whole genome shotgun (WGS) entry which is preliminary data.</text>
</comment>
<sequence length="644" mass="70517">MRLLVLGDSCSAGLGPAQAVYPSVLHRLLGGEHRIENHAVPGFTSADAARYYRRGLAGRRWDVVIVYLGNTDASRSVYKGTYRRWLDTARRGAGRGPVLFTPIERGDHILFSDRPEESDVATTPRDFRANVESIVRVAGRRGARVIVVNPIANRGFPAALMGANGPFFSMVGLRTAVADRLAGTTDRSRALVAALAAHEGGRLDDAVRQYRALLDRSDPVRSVAVNNLAVMLDESVGGEEPLALAKALADSPGAAGAVAAHNLGRMLSARGRHDQAEDYATLATERDINLYRVKSAYRAELAALSRHSHVDVVDLATVLTAADFVDYCHPTPSAHRAIASVIRPLVQLLPAAGTAEPDSGYVCVHPSPDASLDFPATMLAHFAIDQDVDAAEVRKAASALLDGEEDPGRPAADQGVRAGVRNLFRFAARHPLVTCRDDLRAWLPEHGWEVGRFPELYLDRLLRDYAHAAEQWGVGGLPESVRGQWPLDSTRYQHRLLPGLTVPPPRVPATDPEHARRILAKVRAQLAEKREIFNDCRADRIVTVKYWYLREAFRFGTHSRPGMCYPEWEMEKIVEGLFCALVIARRHGDVTTETHALALLDTMARLRAVHEKYAALEPGGADDTAEYRTELALLEEIGESETAP</sequence>
<dbReference type="EMBL" id="JACHIR010000005">
    <property type="protein sequence ID" value="MBB5898014.1"/>
    <property type="molecule type" value="Genomic_DNA"/>
</dbReference>
<keyword evidence="2" id="KW-1185">Reference proteome</keyword>
<organism evidence="1 2">
    <name type="scientific">Kutzneria kofuensis</name>
    <dbReference type="NCBI Taxonomy" id="103725"/>
    <lineage>
        <taxon>Bacteria</taxon>
        <taxon>Bacillati</taxon>
        <taxon>Actinomycetota</taxon>
        <taxon>Actinomycetes</taxon>
        <taxon>Pseudonocardiales</taxon>
        <taxon>Pseudonocardiaceae</taxon>
        <taxon>Kutzneria</taxon>
    </lineage>
</organism>
<dbReference type="Proteomes" id="UP000585638">
    <property type="component" value="Unassembled WGS sequence"/>
</dbReference>
<protein>
    <submittedName>
        <fullName evidence="1">Lysophospholipase L1-like esterase</fullName>
    </submittedName>
</protein>
<dbReference type="InterPro" id="IPR001087">
    <property type="entry name" value="GDSL"/>
</dbReference>
<dbReference type="InterPro" id="IPR036514">
    <property type="entry name" value="SGNH_hydro_sf"/>
</dbReference>
<dbReference type="AlphaFoldDB" id="A0A7W9NMM9"/>
<dbReference type="RefSeq" id="WP_184870487.1">
    <property type="nucleotide sequence ID" value="NZ_BAAAWY010000021.1"/>
</dbReference>
<dbReference type="Pfam" id="PF00657">
    <property type="entry name" value="Lipase_GDSL"/>
    <property type="match status" value="1"/>
</dbReference>
<gene>
    <name evidence="1" type="ORF">BJ998_009273</name>
</gene>
<evidence type="ECO:0000313" key="2">
    <source>
        <dbReference type="Proteomes" id="UP000585638"/>
    </source>
</evidence>
<dbReference type="SUPFAM" id="SSF48452">
    <property type="entry name" value="TPR-like"/>
    <property type="match status" value="1"/>
</dbReference>
<reference evidence="1 2" key="1">
    <citation type="submission" date="2020-08" db="EMBL/GenBank/DDBJ databases">
        <title>Sequencing the genomes of 1000 actinobacteria strains.</title>
        <authorList>
            <person name="Klenk H.-P."/>
        </authorList>
    </citation>
    <scope>NUCLEOTIDE SEQUENCE [LARGE SCALE GENOMIC DNA]</scope>
    <source>
        <strain evidence="1 2">DSM 43851</strain>
    </source>
</reference>
<accession>A0A7W9NMM9</accession>